<dbReference type="AlphaFoldDB" id="A0A7V0Z3Z8"/>
<dbReference type="SUPFAM" id="SSF55073">
    <property type="entry name" value="Nucleotide cyclase"/>
    <property type="match status" value="1"/>
</dbReference>
<proteinExistence type="predicted"/>
<organism evidence="4">
    <name type="scientific">candidate division WOR-3 bacterium</name>
    <dbReference type="NCBI Taxonomy" id="2052148"/>
    <lineage>
        <taxon>Bacteria</taxon>
        <taxon>Bacteria division WOR-3</taxon>
    </lineage>
</organism>
<evidence type="ECO:0000313" key="4">
    <source>
        <dbReference type="EMBL" id="HDY58195.1"/>
    </source>
</evidence>
<protein>
    <recommendedName>
        <fullName evidence="3">Guanylate cyclase domain-containing protein</fullName>
    </recommendedName>
</protein>
<keyword evidence="1" id="KW-0547">Nucleotide-binding</keyword>
<dbReference type="InterPro" id="IPR029787">
    <property type="entry name" value="Nucleotide_cyclase"/>
</dbReference>
<gene>
    <name evidence="4" type="ORF">ENP86_01370</name>
</gene>
<dbReference type="Pfam" id="PF13191">
    <property type="entry name" value="AAA_16"/>
    <property type="match status" value="1"/>
</dbReference>
<dbReference type="PROSITE" id="PS50125">
    <property type="entry name" value="GUANYLATE_CYCLASE_2"/>
    <property type="match status" value="1"/>
</dbReference>
<evidence type="ECO:0000259" key="3">
    <source>
        <dbReference type="PROSITE" id="PS50125"/>
    </source>
</evidence>
<dbReference type="InterPro" id="IPR027417">
    <property type="entry name" value="P-loop_NTPase"/>
</dbReference>
<name>A0A7V0Z3Z8_UNCW3</name>
<dbReference type="Gene3D" id="3.30.70.1230">
    <property type="entry name" value="Nucleotide cyclase"/>
    <property type="match status" value="2"/>
</dbReference>
<evidence type="ECO:0000256" key="1">
    <source>
        <dbReference type="ARBA" id="ARBA00022741"/>
    </source>
</evidence>
<evidence type="ECO:0000256" key="2">
    <source>
        <dbReference type="ARBA" id="ARBA00022840"/>
    </source>
</evidence>
<dbReference type="EMBL" id="DSKY01000003">
    <property type="protein sequence ID" value="HDY58195.1"/>
    <property type="molecule type" value="Genomic_DNA"/>
</dbReference>
<dbReference type="GO" id="GO:0035556">
    <property type="term" value="P:intracellular signal transduction"/>
    <property type="evidence" value="ECO:0007669"/>
    <property type="project" value="InterPro"/>
</dbReference>
<dbReference type="PANTHER" id="PTHR16305">
    <property type="entry name" value="TESTICULAR SOLUBLE ADENYLYL CYCLASE"/>
    <property type="match status" value="1"/>
</dbReference>
<dbReference type="GO" id="GO:0005524">
    <property type="term" value="F:ATP binding"/>
    <property type="evidence" value="ECO:0007669"/>
    <property type="project" value="UniProtKB-KW"/>
</dbReference>
<dbReference type="Pfam" id="PF00211">
    <property type="entry name" value="Guanylate_cyc"/>
    <property type="match status" value="1"/>
</dbReference>
<comment type="caution">
    <text evidence="4">The sequence shown here is derived from an EMBL/GenBank/DDBJ whole genome shotgun (WGS) entry which is preliminary data.</text>
</comment>
<dbReference type="InterPro" id="IPR041664">
    <property type="entry name" value="AAA_16"/>
</dbReference>
<dbReference type="InterPro" id="IPR001054">
    <property type="entry name" value="A/G_cyclase"/>
</dbReference>
<dbReference type="GO" id="GO:0009190">
    <property type="term" value="P:cyclic nucleotide biosynthetic process"/>
    <property type="evidence" value="ECO:0007669"/>
    <property type="project" value="InterPro"/>
</dbReference>
<dbReference type="SUPFAM" id="SSF52540">
    <property type="entry name" value="P-loop containing nucleoside triphosphate hydrolases"/>
    <property type="match status" value="1"/>
</dbReference>
<accession>A0A7V0Z3Z8</accession>
<feature type="domain" description="Guanylate cyclase" evidence="3">
    <location>
        <begin position="249"/>
        <end position="286"/>
    </location>
</feature>
<dbReference type="GO" id="GO:0005737">
    <property type="term" value="C:cytoplasm"/>
    <property type="evidence" value="ECO:0007669"/>
    <property type="project" value="TreeGrafter"/>
</dbReference>
<dbReference type="PANTHER" id="PTHR16305:SF28">
    <property type="entry name" value="GUANYLATE CYCLASE DOMAIN-CONTAINING PROTEIN"/>
    <property type="match status" value="1"/>
</dbReference>
<dbReference type="CDD" id="cd07302">
    <property type="entry name" value="CHD"/>
    <property type="match status" value="1"/>
</dbReference>
<sequence>MKFSGVYWLAIQDIGGFTNLSEELAKRGKKGTEELRQIVGKFFQEAESKILNLRGRIFKLAGDAYYAILPACINIKEIEILGNDLLNLKSLKKYNLRTRFIAVQGKVEAEWIPLSEGYNDLLIRGQTIYDLDLLEEKTPAGKIAVFGSNKSKTFRMPEFPSTKKIIHYSAAHRPLYIAFLEIPQDFTLVHKITDFFLTYKENIKLMKWIPFKNKFKALVIAGFPESTGREAQICLETFFRLKKDFENSEFRMGICSGVVFAGGVRTKRFQEFAILGDRVNVAARLCAAASSNDVYISEEVQKSLIGKFNFADIGVIKLKGKEEKIRVYKPQEKVLDIFSPQLFAHPFVGREKEIGMALNLAKNRKGFCIIGDAGVGKSRMLYEIKKRRFQKNIIEIGLPPVSPPLHFLKETFKHFPEGDFPELKNYFEGSIQLPAIRVVKLLNDLFKTKNNLTIFAEDIHWIDEASLFLLKELTTLPFQLIASSRPGGENIVDNLKLEKIYLKNLSPSSLKILFEMIHGAQPDKKLLDFLIKHSEGNPFYFEQILIDLQEKNFIKNVGNRFSISEDTRSLPFSIHSILLSRYESLPPEVKKPTEIAACIGFEFSPETVKKALNVPCVNFELTCTKGIVIKIGPLYQFKHALFREAILNSILEIKRRAYERKIAQVFIKEDRTAFEIAYHLTEGGDAYQALPYWSATFDELYSRGFHNEITNIIQRLNGYDDENIKKISSFINALYLIKMSDYYDAEKILLQLKKI</sequence>
<reference evidence="4" key="1">
    <citation type="journal article" date="2020" name="mSystems">
        <title>Genome- and Community-Level Interaction Insights into Carbon Utilization and Element Cycling Functions of Hydrothermarchaeota in Hydrothermal Sediment.</title>
        <authorList>
            <person name="Zhou Z."/>
            <person name="Liu Y."/>
            <person name="Xu W."/>
            <person name="Pan J."/>
            <person name="Luo Z.H."/>
            <person name="Li M."/>
        </authorList>
    </citation>
    <scope>NUCLEOTIDE SEQUENCE [LARGE SCALE GENOMIC DNA]</scope>
    <source>
        <strain evidence="4">SpSt-258</strain>
    </source>
</reference>
<dbReference type="GO" id="GO:0004016">
    <property type="term" value="F:adenylate cyclase activity"/>
    <property type="evidence" value="ECO:0007669"/>
    <property type="project" value="TreeGrafter"/>
</dbReference>
<keyword evidence="2" id="KW-0067">ATP-binding</keyword>